<feature type="chain" id="PRO_5047500982" evidence="1">
    <location>
        <begin position="35"/>
        <end position="210"/>
    </location>
</feature>
<dbReference type="PANTHER" id="PTHR41247:SF1">
    <property type="entry name" value="HTH-TYPE TRANSCRIPTIONAL REPRESSOR YCNK"/>
    <property type="match status" value="1"/>
</dbReference>
<protein>
    <submittedName>
        <fullName evidence="2">Nitrous oxide reductase accessory protein NosL</fullName>
    </submittedName>
</protein>
<evidence type="ECO:0000256" key="1">
    <source>
        <dbReference type="SAM" id="SignalP"/>
    </source>
</evidence>
<dbReference type="EMBL" id="JBHSOG010000059">
    <property type="protein sequence ID" value="MFC5770728.1"/>
    <property type="molecule type" value="Genomic_DNA"/>
</dbReference>
<dbReference type="PANTHER" id="PTHR41247">
    <property type="entry name" value="HTH-TYPE TRANSCRIPTIONAL REPRESSOR YCNK"/>
    <property type="match status" value="1"/>
</dbReference>
<dbReference type="Proteomes" id="UP001595974">
    <property type="component" value="Unassembled WGS sequence"/>
</dbReference>
<sequence length="210" mass="22288">MSPRGVQLLLINAAAASALLAAALLWQHATRPHADAFEPPETDVCIVPATRTNAVHPYDPASGLGIHDARPIPADARCAVCGMYPSRFPRWAAQLILDDGGALFFDSPVDLFLFLAEPERFGAARDAARAAALYVSDHAGRGWVDARQAVFVTGSAARGPMRGPDLPAFADEAGAAAFVAEHGGRTVRFDGIDPPLLASLRDQNHARHTH</sequence>
<keyword evidence="3" id="KW-1185">Reference proteome</keyword>
<reference evidence="3" key="1">
    <citation type="journal article" date="2019" name="Int. J. Syst. Evol. Microbiol.">
        <title>The Global Catalogue of Microorganisms (GCM) 10K type strain sequencing project: providing services to taxonomists for standard genome sequencing and annotation.</title>
        <authorList>
            <consortium name="The Broad Institute Genomics Platform"/>
            <consortium name="The Broad Institute Genome Sequencing Center for Infectious Disease"/>
            <person name="Wu L."/>
            <person name="Ma J."/>
        </authorList>
    </citation>
    <scope>NUCLEOTIDE SEQUENCE [LARGE SCALE GENOMIC DNA]</scope>
    <source>
        <strain evidence="3">SHR3</strain>
    </source>
</reference>
<comment type="caution">
    <text evidence="2">The sequence shown here is derived from an EMBL/GenBank/DDBJ whole genome shotgun (WGS) entry which is preliminary data.</text>
</comment>
<feature type="signal peptide" evidence="1">
    <location>
        <begin position="1"/>
        <end position="34"/>
    </location>
</feature>
<name>A0ABW1ATU4_9RHOO</name>
<dbReference type="Pfam" id="PF05573">
    <property type="entry name" value="NosL"/>
    <property type="match status" value="1"/>
</dbReference>
<dbReference type="RefSeq" id="WP_096444821.1">
    <property type="nucleotide sequence ID" value="NZ_JBHSOG010000059.1"/>
</dbReference>
<evidence type="ECO:0000313" key="2">
    <source>
        <dbReference type="EMBL" id="MFC5770728.1"/>
    </source>
</evidence>
<gene>
    <name evidence="2" type="ORF">ACFPTN_15210</name>
</gene>
<organism evidence="2 3">
    <name type="scientific">Thauera sinica</name>
    <dbReference type="NCBI Taxonomy" id="2665146"/>
    <lineage>
        <taxon>Bacteria</taxon>
        <taxon>Pseudomonadati</taxon>
        <taxon>Pseudomonadota</taxon>
        <taxon>Betaproteobacteria</taxon>
        <taxon>Rhodocyclales</taxon>
        <taxon>Zoogloeaceae</taxon>
        <taxon>Thauera</taxon>
    </lineage>
</organism>
<dbReference type="InterPro" id="IPR008719">
    <property type="entry name" value="N2O_reductase_NosL"/>
</dbReference>
<keyword evidence="1" id="KW-0732">Signal</keyword>
<evidence type="ECO:0000313" key="3">
    <source>
        <dbReference type="Proteomes" id="UP001595974"/>
    </source>
</evidence>
<accession>A0ABW1ATU4</accession>
<dbReference type="SUPFAM" id="SSF160387">
    <property type="entry name" value="NosL/MerB-like"/>
    <property type="match status" value="1"/>
</dbReference>
<proteinExistence type="predicted"/>
<dbReference type="Gene3D" id="3.30.70.2050">
    <property type="match status" value="1"/>
</dbReference>